<feature type="region of interest" description="Disordered" evidence="1">
    <location>
        <begin position="80"/>
        <end position="100"/>
    </location>
</feature>
<keyword evidence="3" id="KW-1185">Reference proteome</keyword>
<evidence type="ECO:0000256" key="1">
    <source>
        <dbReference type="SAM" id="MobiDB-lite"/>
    </source>
</evidence>
<accession>A0A561T4X3</accession>
<comment type="caution">
    <text evidence="2">The sequence shown here is derived from an EMBL/GenBank/DDBJ whole genome shotgun (WGS) entry which is preliminary data.</text>
</comment>
<feature type="compositionally biased region" description="Basic and acidic residues" evidence="1">
    <location>
        <begin position="84"/>
        <end position="100"/>
    </location>
</feature>
<dbReference type="OrthoDB" id="3577141at2"/>
<dbReference type="Proteomes" id="UP000321261">
    <property type="component" value="Unassembled WGS sequence"/>
</dbReference>
<evidence type="ECO:0000313" key="2">
    <source>
        <dbReference type="EMBL" id="TWF82158.1"/>
    </source>
</evidence>
<proteinExistence type="predicted"/>
<dbReference type="EMBL" id="VIWU01000001">
    <property type="protein sequence ID" value="TWF82158.1"/>
    <property type="molecule type" value="Genomic_DNA"/>
</dbReference>
<protein>
    <submittedName>
        <fullName evidence="2">Uncharacterized protein</fullName>
    </submittedName>
</protein>
<gene>
    <name evidence="2" type="ORF">FHX44_118103</name>
</gene>
<evidence type="ECO:0000313" key="3">
    <source>
        <dbReference type="Proteomes" id="UP000321261"/>
    </source>
</evidence>
<dbReference type="AlphaFoldDB" id="A0A561T4X3"/>
<organism evidence="2 3">
    <name type="scientific">Pseudonocardia hierapolitana</name>
    <dbReference type="NCBI Taxonomy" id="1128676"/>
    <lineage>
        <taxon>Bacteria</taxon>
        <taxon>Bacillati</taxon>
        <taxon>Actinomycetota</taxon>
        <taxon>Actinomycetes</taxon>
        <taxon>Pseudonocardiales</taxon>
        <taxon>Pseudonocardiaceae</taxon>
        <taxon>Pseudonocardia</taxon>
    </lineage>
</organism>
<dbReference type="RefSeq" id="WP_147260534.1">
    <property type="nucleotide sequence ID" value="NZ_VIWU01000001.1"/>
</dbReference>
<reference evidence="2 3" key="1">
    <citation type="submission" date="2019-06" db="EMBL/GenBank/DDBJ databases">
        <title>Sequencing the genomes of 1000 actinobacteria strains.</title>
        <authorList>
            <person name="Klenk H.-P."/>
        </authorList>
    </citation>
    <scope>NUCLEOTIDE SEQUENCE [LARGE SCALE GENOMIC DNA]</scope>
    <source>
        <strain evidence="2 3">DSM 45671</strain>
    </source>
</reference>
<sequence>MKVIDVPGETLICGDVVDESHRLGVLALIQNLGLRVVSMNQVQDWSGWNRREDTAPFFTVFARAVRRLLLHASGAEPAARSHRKIEDVERVATHQSPGRE</sequence>
<name>A0A561T4X3_9PSEU</name>